<protein>
    <submittedName>
        <fullName evidence="6">MurR/RpiR family transcriptional regulator</fullName>
    </submittedName>
</protein>
<evidence type="ECO:0000256" key="2">
    <source>
        <dbReference type="ARBA" id="ARBA00023125"/>
    </source>
</evidence>
<name>A0ABT2GQP4_9MICO</name>
<dbReference type="CDD" id="cd05013">
    <property type="entry name" value="SIS_RpiR"/>
    <property type="match status" value="1"/>
</dbReference>
<dbReference type="InterPro" id="IPR001347">
    <property type="entry name" value="SIS_dom"/>
</dbReference>
<evidence type="ECO:0000256" key="1">
    <source>
        <dbReference type="ARBA" id="ARBA00023015"/>
    </source>
</evidence>
<feature type="domain" description="HTH rpiR-type" evidence="4">
    <location>
        <begin position="7"/>
        <end position="83"/>
    </location>
</feature>
<dbReference type="InterPro" id="IPR000281">
    <property type="entry name" value="HTH_RpiR"/>
</dbReference>
<dbReference type="PANTHER" id="PTHR30514:SF1">
    <property type="entry name" value="HTH-TYPE TRANSCRIPTIONAL REGULATOR HEXR-RELATED"/>
    <property type="match status" value="1"/>
</dbReference>
<keyword evidence="1" id="KW-0805">Transcription regulation</keyword>
<keyword evidence="3" id="KW-0804">Transcription</keyword>
<keyword evidence="2" id="KW-0238">DNA-binding</keyword>
<dbReference type="Gene3D" id="1.10.10.10">
    <property type="entry name" value="Winged helix-like DNA-binding domain superfamily/Winged helix DNA-binding domain"/>
    <property type="match status" value="1"/>
</dbReference>
<dbReference type="SUPFAM" id="SSF46689">
    <property type="entry name" value="Homeodomain-like"/>
    <property type="match status" value="1"/>
</dbReference>
<dbReference type="PANTHER" id="PTHR30514">
    <property type="entry name" value="GLUCOKINASE"/>
    <property type="match status" value="1"/>
</dbReference>
<feature type="domain" description="SIS" evidence="5">
    <location>
        <begin position="132"/>
        <end position="275"/>
    </location>
</feature>
<dbReference type="InterPro" id="IPR046348">
    <property type="entry name" value="SIS_dom_sf"/>
</dbReference>
<proteinExistence type="predicted"/>
<dbReference type="Pfam" id="PF01380">
    <property type="entry name" value="SIS"/>
    <property type="match status" value="1"/>
</dbReference>
<dbReference type="Proteomes" id="UP001165584">
    <property type="component" value="Unassembled WGS sequence"/>
</dbReference>
<reference evidence="6" key="1">
    <citation type="submission" date="2022-08" db="EMBL/GenBank/DDBJ databases">
        <authorList>
            <person name="Deng Y."/>
            <person name="Han X.-F."/>
            <person name="Zhang Y.-Q."/>
        </authorList>
    </citation>
    <scope>NUCLEOTIDE SEQUENCE</scope>
    <source>
        <strain evidence="6">CPCC 205763</strain>
    </source>
</reference>
<keyword evidence="7" id="KW-1185">Reference proteome</keyword>
<evidence type="ECO:0000313" key="6">
    <source>
        <dbReference type="EMBL" id="MCS5717615.1"/>
    </source>
</evidence>
<dbReference type="RefSeq" id="WP_259506019.1">
    <property type="nucleotide sequence ID" value="NZ_JANLCM010000001.1"/>
</dbReference>
<dbReference type="SUPFAM" id="SSF53697">
    <property type="entry name" value="SIS domain"/>
    <property type="match status" value="1"/>
</dbReference>
<dbReference type="Pfam" id="PF01418">
    <property type="entry name" value="HTH_6"/>
    <property type="match status" value="1"/>
</dbReference>
<dbReference type="InterPro" id="IPR035472">
    <property type="entry name" value="RpiR-like_SIS"/>
</dbReference>
<evidence type="ECO:0000259" key="4">
    <source>
        <dbReference type="PROSITE" id="PS51071"/>
    </source>
</evidence>
<dbReference type="PROSITE" id="PS51464">
    <property type="entry name" value="SIS"/>
    <property type="match status" value="1"/>
</dbReference>
<evidence type="ECO:0000256" key="3">
    <source>
        <dbReference type="ARBA" id="ARBA00023163"/>
    </source>
</evidence>
<dbReference type="InterPro" id="IPR009057">
    <property type="entry name" value="Homeodomain-like_sf"/>
</dbReference>
<comment type="caution">
    <text evidence="6">The sequence shown here is derived from an EMBL/GenBank/DDBJ whole genome shotgun (WGS) entry which is preliminary data.</text>
</comment>
<sequence length="278" mass="29453">MNTAADPSPLQLVRDALPNLTGGRRRVAELILADPLEAGRNSITWLAEQSGTQAATVTRLSTALGYSGFPALRAAVANESGRESQAGWESDIGPDLTPHDSPEQVMNVLAGHEFRALRNAMANVDLSLLAKAADTIATAKRVEIFGEWGDRPPAEELAMRLLRIGVPVWSREGSYSTRLAASLLHKGDVALAVVRSGESEVAAAFLTEAAAHHATTVIITGVPNGPLSAVADIVLFTGTGGGRTWTEYFAGRASDDFLAGVLWMLVAQRLNASFEMPI</sequence>
<organism evidence="6 7">
    <name type="scientific">Herbiconiux aconitum</name>
    <dbReference type="NCBI Taxonomy" id="2970913"/>
    <lineage>
        <taxon>Bacteria</taxon>
        <taxon>Bacillati</taxon>
        <taxon>Actinomycetota</taxon>
        <taxon>Actinomycetes</taxon>
        <taxon>Micrococcales</taxon>
        <taxon>Microbacteriaceae</taxon>
        <taxon>Herbiconiux</taxon>
    </lineage>
</organism>
<evidence type="ECO:0000313" key="7">
    <source>
        <dbReference type="Proteomes" id="UP001165584"/>
    </source>
</evidence>
<dbReference type="PROSITE" id="PS51071">
    <property type="entry name" value="HTH_RPIR"/>
    <property type="match status" value="1"/>
</dbReference>
<dbReference type="EMBL" id="JANLCM010000001">
    <property type="protein sequence ID" value="MCS5717615.1"/>
    <property type="molecule type" value="Genomic_DNA"/>
</dbReference>
<dbReference type="InterPro" id="IPR047640">
    <property type="entry name" value="RpiR-like"/>
</dbReference>
<evidence type="ECO:0000259" key="5">
    <source>
        <dbReference type="PROSITE" id="PS51464"/>
    </source>
</evidence>
<accession>A0ABT2GQP4</accession>
<dbReference type="InterPro" id="IPR036388">
    <property type="entry name" value="WH-like_DNA-bd_sf"/>
</dbReference>
<gene>
    <name evidence="6" type="ORF">N1027_05635</name>
</gene>
<dbReference type="Gene3D" id="3.40.50.10490">
    <property type="entry name" value="Glucose-6-phosphate isomerase like protein, domain 1"/>
    <property type="match status" value="1"/>
</dbReference>